<gene>
    <name evidence="10" type="ORF">GH714_028829</name>
</gene>
<dbReference type="SUPFAM" id="SSF56112">
    <property type="entry name" value="Protein kinase-like (PK-like)"/>
    <property type="match status" value="1"/>
</dbReference>
<evidence type="ECO:0000256" key="2">
    <source>
        <dbReference type="ARBA" id="ARBA00022527"/>
    </source>
</evidence>
<organism evidence="10 11">
    <name type="scientific">Hevea brasiliensis</name>
    <name type="common">Para rubber tree</name>
    <name type="synonym">Siphonia brasiliensis</name>
    <dbReference type="NCBI Taxonomy" id="3981"/>
    <lineage>
        <taxon>Eukaryota</taxon>
        <taxon>Viridiplantae</taxon>
        <taxon>Streptophyta</taxon>
        <taxon>Embryophyta</taxon>
        <taxon>Tracheophyta</taxon>
        <taxon>Spermatophyta</taxon>
        <taxon>Magnoliopsida</taxon>
        <taxon>eudicotyledons</taxon>
        <taxon>Gunneridae</taxon>
        <taxon>Pentapetalae</taxon>
        <taxon>rosids</taxon>
        <taxon>fabids</taxon>
        <taxon>Malpighiales</taxon>
        <taxon>Euphorbiaceae</taxon>
        <taxon>Crotonoideae</taxon>
        <taxon>Micrandreae</taxon>
        <taxon>Hevea</taxon>
    </lineage>
</organism>
<dbReference type="PROSITE" id="PS00108">
    <property type="entry name" value="PROTEIN_KINASE_ST"/>
    <property type="match status" value="1"/>
</dbReference>
<keyword evidence="6" id="KW-0067">ATP-binding</keyword>
<dbReference type="FunFam" id="1.10.510.10:FF:001023">
    <property type="entry name" value="Os07g0541700 protein"/>
    <property type="match status" value="1"/>
</dbReference>
<dbReference type="EMBL" id="JAAGAX010000003">
    <property type="protein sequence ID" value="KAF2320597.1"/>
    <property type="molecule type" value="Genomic_DNA"/>
</dbReference>
<evidence type="ECO:0000313" key="11">
    <source>
        <dbReference type="Proteomes" id="UP000467840"/>
    </source>
</evidence>
<dbReference type="Pfam" id="PF00069">
    <property type="entry name" value="Pkinase"/>
    <property type="match status" value="1"/>
</dbReference>
<evidence type="ECO:0000256" key="5">
    <source>
        <dbReference type="ARBA" id="ARBA00022777"/>
    </source>
</evidence>
<name>A0A6A6N592_HEVBR</name>
<comment type="caution">
    <text evidence="10">The sequence shown here is derived from an EMBL/GenBank/DDBJ whole genome shotgun (WGS) entry which is preliminary data.</text>
</comment>
<reference evidence="10 11" key="1">
    <citation type="journal article" date="2020" name="Mol. Plant">
        <title>The Chromosome-Based Rubber Tree Genome Provides New Insights into Spurge Genome Evolution and Rubber Biosynthesis.</title>
        <authorList>
            <person name="Liu J."/>
            <person name="Shi C."/>
            <person name="Shi C.C."/>
            <person name="Li W."/>
            <person name="Zhang Q.J."/>
            <person name="Zhang Y."/>
            <person name="Li K."/>
            <person name="Lu H.F."/>
            <person name="Shi C."/>
            <person name="Zhu S.T."/>
            <person name="Xiao Z.Y."/>
            <person name="Nan H."/>
            <person name="Yue Y."/>
            <person name="Zhu X.G."/>
            <person name="Wu Y."/>
            <person name="Hong X.N."/>
            <person name="Fan G.Y."/>
            <person name="Tong Y."/>
            <person name="Zhang D."/>
            <person name="Mao C.L."/>
            <person name="Liu Y.L."/>
            <person name="Hao S.J."/>
            <person name="Liu W.Q."/>
            <person name="Lv M.Q."/>
            <person name="Zhang H.B."/>
            <person name="Liu Y."/>
            <person name="Hu-Tang G.R."/>
            <person name="Wang J.P."/>
            <person name="Wang J.H."/>
            <person name="Sun Y.H."/>
            <person name="Ni S.B."/>
            <person name="Chen W.B."/>
            <person name="Zhang X.C."/>
            <person name="Jiao Y.N."/>
            <person name="Eichler E.E."/>
            <person name="Li G.H."/>
            <person name="Liu X."/>
            <person name="Gao L.Z."/>
        </authorList>
    </citation>
    <scope>NUCLEOTIDE SEQUENCE [LARGE SCALE GENOMIC DNA]</scope>
    <source>
        <strain evidence="11">cv. GT1</strain>
        <tissue evidence="10">Leaf</tissue>
    </source>
</reference>
<dbReference type="EC" id="2.7.11.1" evidence="1"/>
<evidence type="ECO:0000256" key="4">
    <source>
        <dbReference type="ARBA" id="ARBA00022741"/>
    </source>
</evidence>
<dbReference type="PROSITE" id="PS50011">
    <property type="entry name" value="PROTEIN_KINASE_DOM"/>
    <property type="match status" value="1"/>
</dbReference>
<dbReference type="AlphaFoldDB" id="A0A6A6N592"/>
<evidence type="ECO:0000256" key="3">
    <source>
        <dbReference type="ARBA" id="ARBA00022679"/>
    </source>
</evidence>
<keyword evidence="5" id="KW-0418">Kinase</keyword>
<sequence length="195" mass="22645">MFNYIAVKKFKRVSIHGLKHYASEVMITGKLKHENLIKLIGWCYEKEQLLLVFEYMPNLSLDYHLVKGTKLLKWVERYKIALGLASALHYMHQGCERCVLHRDIKSSNVLLDSNFNAKLADFGLARLVSHDPSLKHLKVGLMDTRLLNVTKQESRAKCLTSTVLVLLPWRLHVEEEHLCKGRWKPCTLSEYTHAF</sequence>
<dbReference type="InterPro" id="IPR011009">
    <property type="entry name" value="Kinase-like_dom_sf"/>
</dbReference>
<accession>A0A6A6N592</accession>
<keyword evidence="11" id="KW-1185">Reference proteome</keyword>
<evidence type="ECO:0000259" key="9">
    <source>
        <dbReference type="PROSITE" id="PS50011"/>
    </source>
</evidence>
<keyword evidence="2" id="KW-0723">Serine/threonine-protein kinase</keyword>
<comment type="catalytic activity">
    <reaction evidence="8">
        <text>L-seryl-[protein] + ATP = O-phospho-L-seryl-[protein] + ADP + H(+)</text>
        <dbReference type="Rhea" id="RHEA:17989"/>
        <dbReference type="Rhea" id="RHEA-COMP:9863"/>
        <dbReference type="Rhea" id="RHEA-COMP:11604"/>
        <dbReference type="ChEBI" id="CHEBI:15378"/>
        <dbReference type="ChEBI" id="CHEBI:29999"/>
        <dbReference type="ChEBI" id="CHEBI:30616"/>
        <dbReference type="ChEBI" id="CHEBI:83421"/>
        <dbReference type="ChEBI" id="CHEBI:456216"/>
        <dbReference type="EC" id="2.7.11.1"/>
    </reaction>
</comment>
<dbReference type="Gene3D" id="1.10.510.10">
    <property type="entry name" value="Transferase(Phosphotransferase) domain 1"/>
    <property type="match status" value="1"/>
</dbReference>
<dbReference type="PANTHER" id="PTHR27007">
    <property type="match status" value="1"/>
</dbReference>
<evidence type="ECO:0000313" key="10">
    <source>
        <dbReference type="EMBL" id="KAF2320597.1"/>
    </source>
</evidence>
<evidence type="ECO:0000256" key="1">
    <source>
        <dbReference type="ARBA" id="ARBA00012513"/>
    </source>
</evidence>
<dbReference type="InterPro" id="IPR000719">
    <property type="entry name" value="Prot_kinase_dom"/>
</dbReference>
<evidence type="ECO:0000256" key="6">
    <source>
        <dbReference type="ARBA" id="ARBA00022840"/>
    </source>
</evidence>
<feature type="domain" description="Protein kinase" evidence="9">
    <location>
        <begin position="1"/>
        <end position="195"/>
    </location>
</feature>
<dbReference type="GO" id="GO:0005524">
    <property type="term" value="F:ATP binding"/>
    <property type="evidence" value="ECO:0007669"/>
    <property type="project" value="UniProtKB-KW"/>
</dbReference>
<dbReference type="InterPro" id="IPR050528">
    <property type="entry name" value="L-type_Lectin-RKs"/>
</dbReference>
<keyword evidence="4" id="KW-0547">Nucleotide-binding</keyword>
<dbReference type="Gene3D" id="3.30.200.20">
    <property type="entry name" value="Phosphorylase Kinase, domain 1"/>
    <property type="match status" value="1"/>
</dbReference>
<protein>
    <recommendedName>
        <fullName evidence="1">non-specific serine/threonine protein kinase</fullName>
        <ecNumber evidence="1">2.7.11.1</ecNumber>
    </recommendedName>
</protein>
<keyword evidence="3" id="KW-0808">Transferase</keyword>
<dbReference type="GO" id="GO:0004674">
    <property type="term" value="F:protein serine/threonine kinase activity"/>
    <property type="evidence" value="ECO:0007669"/>
    <property type="project" value="UniProtKB-KW"/>
</dbReference>
<evidence type="ECO:0000256" key="7">
    <source>
        <dbReference type="ARBA" id="ARBA00047899"/>
    </source>
</evidence>
<comment type="catalytic activity">
    <reaction evidence="7">
        <text>L-threonyl-[protein] + ATP = O-phospho-L-threonyl-[protein] + ADP + H(+)</text>
        <dbReference type="Rhea" id="RHEA:46608"/>
        <dbReference type="Rhea" id="RHEA-COMP:11060"/>
        <dbReference type="Rhea" id="RHEA-COMP:11605"/>
        <dbReference type="ChEBI" id="CHEBI:15378"/>
        <dbReference type="ChEBI" id="CHEBI:30013"/>
        <dbReference type="ChEBI" id="CHEBI:30616"/>
        <dbReference type="ChEBI" id="CHEBI:61977"/>
        <dbReference type="ChEBI" id="CHEBI:456216"/>
        <dbReference type="EC" id="2.7.11.1"/>
    </reaction>
</comment>
<dbReference type="SMART" id="SM00220">
    <property type="entry name" value="S_TKc"/>
    <property type="match status" value="1"/>
</dbReference>
<evidence type="ECO:0000256" key="8">
    <source>
        <dbReference type="ARBA" id="ARBA00048679"/>
    </source>
</evidence>
<dbReference type="Proteomes" id="UP000467840">
    <property type="component" value="Chromosome 10"/>
</dbReference>
<dbReference type="InterPro" id="IPR008271">
    <property type="entry name" value="Ser/Thr_kinase_AS"/>
</dbReference>
<proteinExistence type="predicted"/>